<dbReference type="GO" id="GO:0005886">
    <property type="term" value="C:plasma membrane"/>
    <property type="evidence" value="ECO:0007669"/>
    <property type="project" value="TreeGrafter"/>
</dbReference>
<comment type="subcellular location">
    <subcellularLocation>
        <location evidence="2">Membrane</location>
        <topology evidence="2">Multi-pass membrane protein</topology>
    </subcellularLocation>
</comment>
<keyword evidence="14" id="KW-0175">Coiled coil</keyword>
<dbReference type="SUPFAM" id="SSF55874">
    <property type="entry name" value="ATPase domain of HSP90 chaperone/DNA topoisomerase II/histidine kinase"/>
    <property type="match status" value="1"/>
</dbReference>
<dbReference type="InterPro" id="IPR036890">
    <property type="entry name" value="HATPase_C_sf"/>
</dbReference>
<dbReference type="InterPro" id="IPR003594">
    <property type="entry name" value="HATPase_dom"/>
</dbReference>
<dbReference type="Pfam" id="PF00512">
    <property type="entry name" value="HisKA"/>
    <property type="match status" value="1"/>
</dbReference>
<organism evidence="18 19">
    <name type="scientific">Candidatus Oscillibacter excrementigallinarum</name>
    <dbReference type="NCBI Taxonomy" id="2838716"/>
    <lineage>
        <taxon>Bacteria</taxon>
        <taxon>Bacillati</taxon>
        <taxon>Bacillota</taxon>
        <taxon>Clostridia</taxon>
        <taxon>Eubacteriales</taxon>
        <taxon>Oscillospiraceae</taxon>
        <taxon>Oscillibacter</taxon>
    </lineage>
</organism>
<dbReference type="EMBL" id="DWZJ01000073">
    <property type="protein sequence ID" value="HJB13761.1"/>
    <property type="molecule type" value="Genomic_DNA"/>
</dbReference>
<dbReference type="PANTHER" id="PTHR45528:SF11">
    <property type="entry name" value="HISTIDINE KINASE"/>
    <property type="match status" value="1"/>
</dbReference>
<comment type="caution">
    <text evidence="18">The sequence shown here is derived from an EMBL/GenBank/DDBJ whole genome shotgun (WGS) entry which is preliminary data.</text>
</comment>
<evidence type="ECO:0000256" key="4">
    <source>
        <dbReference type="ARBA" id="ARBA00022553"/>
    </source>
</evidence>
<dbReference type="AlphaFoldDB" id="A0A9D2RSH9"/>
<dbReference type="InterPro" id="IPR005467">
    <property type="entry name" value="His_kinase_dom"/>
</dbReference>
<dbReference type="InterPro" id="IPR003661">
    <property type="entry name" value="HisK_dim/P_dom"/>
</dbReference>
<evidence type="ECO:0000313" key="19">
    <source>
        <dbReference type="Proteomes" id="UP000823824"/>
    </source>
</evidence>
<keyword evidence="6 15" id="KW-0812">Transmembrane</keyword>
<dbReference type="GO" id="GO:0000155">
    <property type="term" value="F:phosphorelay sensor kinase activity"/>
    <property type="evidence" value="ECO:0007669"/>
    <property type="project" value="InterPro"/>
</dbReference>
<keyword evidence="10" id="KW-0843">Virulence</keyword>
<dbReference type="Pfam" id="PF00672">
    <property type="entry name" value="HAMP"/>
    <property type="match status" value="1"/>
</dbReference>
<evidence type="ECO:0000256" key="13">
    <source>
        <dbReference type="ARBA" id="ARBA00040841"/>
    </source>
</evidence>
<evidence type="ECO:0000256" key="9">
    <source>
        <dbReference type="ARBA" id="ARBA00023012"/>
    </source>
</evidence>
<dbReference type="SMART" id="SM00387">
    <property type="entry name" value="HATPase_c"/>
    <property type="match status" value="1"/>
</dbReference>
<dbReference type="CDD" id="cd06225">
    <property type="entry name" value="HAMP"/>
    <property type="match status" value="1"/>
</dbReference>
<name>A0A9D2RSH9_9FIRM</name>
<evidence type="ECO:0000259" key="16">
    <source>
        <dbReference type="PROSITE" id="PS50109"/>
    </source>
</evidence>
<comment type="catalytic activity">
    <reaction evidence="1">
        <text>ATP + protein L-histidine = ADP + protein N-phospho-L-histidine.</text>
        <dbReference type="EC" id="2.7.13.3"/>
    </reaction>
</comment>
<dbReference type="Gene3D" id="3.30.565.10">
    <property type="entry name" value="Histidine kinase-like ATPase, C-terminal domain"/>
    <property type="match status" value="1"/>
</dbReference>
<dbReference type="CDD" id="cd00082">
    <property type="entry name" value="HisKA"/>
    <property type="match status" value="1"/>
</dbReference>
<dbReference type="FunFam" id="1.10.287.130:FF:000001">
    <property type="entry name" value="Two-component sensor histidine kinase"/>
    <property type="match status" value="1"/>
</dbReference>
<dbReference type="SUPFAM" id="SSF47384">
    <property type="entry name" value="Homodimeric domain of signal transducing histidine kinase"/>
    <property type="match status" value="1"/>
</dbReference>
<evidence type="ECO:0000256" key="5">
    <source>
        <dbReference type="ARBA" id="ARBA00022679"/>
    </source>
</evidence>
<evidence type="ECO:0000313" key="18">
    <source>
        <dbReference type="EMBL" id="HJB13761.1"/>
    </source>
</evidence>
<evidence type="ECO:0000256" key="1">
    <source>
        <dbReference type="ARBA" id="ARBA00000085"/>
    </source>
</evidence>
<reference evidence="18" key="2">
    <citation type="submission" date="2021-04" db="EMBL/GenBank/DDBJ databases">
        <authorList>
            <person name="Gilroy R."/>
        </authorList>
    </citation>
    <scope>NUCLEOTIDE SEQUENCE</scope>
    <source>
        <strain evidence="18">ChiBcec18-1249</strain>
    </source>
</reference>
<feature type="coiled-coil region" evidence="14">
    <location>
        <begin position="248"/>
        <end position="275"/>
    </location>
</feature>
<dbReference type="SMART" id="SM00304">
    <property type="entry name" value="HAMP"/>
    <property type="match status" value="1"/>
</dbReference>
<evidence type="ECO:0000256" key="15">
    <source>
        <dbReference type="SAM" id="Phobius"/>
    </source>
</evidence>
<dbReference type="Gene3D" id="1.10.287.130">
    <property type="match status" value="1"/>
</dbReference>
<comment type="function">
    <text evidence="12">Member of the two-component regulatory system HssS/HssR involved in intracellular heme homeostasis and tempering of staphylococcal virulence. HssS functions as a heme sensor histidine kinase which is autophosphorylated at a histidine residue and transfers its phosphate group to an aspartate residue of HssR. HssR/HssS activates the expression of hrtAB, an efflux pump, in response to extracellular heme, hemin, hemoglobin or blood.</text>
</comment>
<dbReference type="Gene3D" id="6.10.340.10">
    <property type="match status" value="1"/>
</dbReference>
<evidence type="ECO:0000256" key="2">
    <source>
        <dbReference type="ARBA" id="ARBA00004141"/>
    </source>
</evidence>
<keyword evidence="8 15" id="KW-1133">Transmembrane helix</keyword>
<protein>
    <recommendedName>
        <fullName evidence="13">Heme sensor protein HssS</fullName>
        <ecNumber evidence="3">2.7.13.3</ecNumber>
    </recommendedName>
</protein>
<evidence type="ECO:0000256" key="14">
    <source>
        <dbReference type="SAM" id="Coils"/>
    </source>
</evidence>
<dbReference type="PROSITE" id="PS50885">
    <property type="entry name" value="HAMP"/>
    <property type="match status" value="1"/>
</dbReference>
<keyword evidence="9" id="KW-0902">Two-component regulatory system</keyword>
<feature type="domain" description="Histidine kinase" evidence="16">
    <location>
        <begin position="275"/>
        <end position="490"/>
    </location>
</feature>
<dbReference type="EC" id="2.7.13.3" evidence="3"/>
<evidence type="ECO:0000256" key="7">
    <source>
        <dbReference type="ARBA" id="ARBA00022777"/>
    </source>
</evidence>
<proteinExistence type="predicted"/>
<keyword evidence="4" id="KW-0597">Phosphoprotein</keyword>
<feature type="domain" description="HAMP" evidence="17">
    <location>
        <begin position="214"/>
        <end position="267"/>
    </location>
</feature>
<evidence type="ECO:0000256" key="8">
    <source>
        <dbReference type="ARBA" id="ARBA00022989"/>
    </source>
</evidence>
<feature type="transmembrane region" description="Helical" evidence="15">
    <location>
        <begin position="21"/>
        <end position="43"/>
    </location>
</feature>
<reference evidence="18" key="1">
    <citation type="journal article" date="2021" name="PeerJ">
        <title>Extensive microbial diversity within the chicken gut microbiome revealed by metagenomics and culture.</title>
        <authorList>
            <person name="Gilroy R."/>
            <person name="Ravi A."/>
            <person name="Getino M."/>
            <person name="Pursley I."/>
            <person name="Horton D.L."/>
            <person name="Alikhan N.F."/>
            <person name="Baker D."/>
            <person name="Gharbi K."/>
            <person name="Hall N."/>
            <person name="Watson M."/>
            <person name="Adriaenssens E.M."/>
            <person name="Foster-Nyarko E."/>
            <person name="Jarju S."/>
            <person name="Secka A."/>
            <person name="Antonio M."/>
            <person name="Oren A."/>
            <person name="Chaudhuri R.R."/>
            <person name="La Ragione R."/>
            <person name="Hildebrand F."/>
            <person name="Pallen M.J."/>
        </authorList>
    </citation>
    <scope>NUCLEOTIDE SEQUENCE</scope>
    <source>
        <strain evidence="18">ChiBcec18-1249</strain>
    </source>
</reference>
<dbReference type="FunFam" id="3.30.565.10:FF:000006">
    <property type="entry name" value="Sensor histidine kinase WalK"/>
    <property type="match status" value="1"/>
</dbReference>
<dbReference type="Proteomes" id="UP000823824">
    <property type="component" value="Unassembled WGS sequence"/>
</dbReference>
<gene>
    <name evidence="18" type="ORF">H9787_08615</name>
</gene>
<dbReference type="InterPro" id="IPR036097">
    <property type="entry name" value="HisK_dim/P_sf"/>
</dbReference>
<dbReference type="PROSITE" id="PS50109">
    <property type="entry name" value="HIS_KIN"/>
    <property type="match status" value="1"/>
</dbReference>
<dbReference type="InterPro" id="IPR003660">
    <property type="entry name" value="HAMP_dom"/>
</dbReference>
<evidence type="ECO:0000256" key="10">
    <source>
        <dbReference type="ARBA" id="ARBA00023026"/>
    </source>
</evidence>
<dbReference type="InterPro" id="IPR050398">
    <property type="entry name" value="HssS/ArlS-like"/>
</dbReference>
<evidence type="ECO:0000259" key="17">
    <source>
        <dbReference type="PROSITE" id="PS50885"/>
    </source>
</evidence>
<evidence type="ECO:0000256" key="12">
    <source>
        <dbReference type="ARBA" id="ARBA00037219"/>
    </source>
</evidence>
<evidence type="ECO:0000256" key="3">
    <source>
        <dbReference type="ARBA" id="ARBA00012438"/>
    </source>
</evidence>
<feature type="transmembrane region" description="Helical" evidence="15">
    <location>
        <begin position="187"/>
        <end position="208"/>
    </location>
</feature>
<dbReference type="SUPFAM" id="SSF158472">
    <property type="entry name" value="HAMP domain-like"/>
    <property type="match status" value="1"/>
</dbReference>
<keyword evidence="7" id="KW-0418">Kinase</keyword>
<evidence type="ECO:0000256" key="6">
    <source>
        <dbReference type="ARBA" id="ARBA00022692"/>
    </source>
</evidence>
<dbReference type="SMART" id="SM00388">
    <property type="entry name" value="HisKA"/>
    <property type="match status" value="1"/>
</dbReference>
<evidence type="ECO:0000256" key="11">
    <source>
        <dbReference type="ARBA" id="ARBA00023136"/>
    </source>
</evidence>
<keyword evidence="5" id="KW-0808">Transferase</keyword>
<keyword evidence="11 15" id="KW-0472">Membrane</keyword>
<dbReference type="Pfam" id="PF02518">
    <property type="entry name" value="HATPase_c"/>
    <property type="match status" value="1"/>
</dbReference>
<dbReference type="PANTHER" id="PTHR45528">
    <property type="entry name" value="SENSOR HISTIDINE KINASE CPXA"/>
    <property type="match status" value="1"/>
</dbReference>
<sequence>MRIARIAKRLHNKFRGLYWRQMFVTVGMVLLTLFLLGASFFSLSYSYARSQQDDELAAQARVVGQLSVNYLESGRYMDMEELQSDEDFQRLATFAATVSEVDFLICDVEGHVLLSTDAALSGLVVTMPADMTEEVLRRGITSDRTDIDGLYENRRIVVGVPAMNENSQEAVGLVFAVSATTSLDTMWTGFVGLFFMTAFVVLMISFMASSITTMRQIQPIREMAKATRRYAEGDFDIRMNDYGRDDELGELAASFNNMAENLQQTERQRREFIANISHELKTPMTTIAGYTDGILDGTIPPENERQYLQIISDESRRLSRLVRRMLDVSQLQAMDPLREGKHFDICESMRRVLISMERKITDRNLDVDADIPEEPILVLGDKDMITQVIYNLLENATKFATEGSTLYLGVTTIDGKARVTVRNVGDTIPAEELPLLFERFHKSDKSRSEDKDGYGLGLYIVKTILEQHKEKISVTSEDGVTTFSFSLATE</sequence>
<accession>A0A9D2RSH9</accession>